<comment type="caution">
    <text evidence="1">The sequence shown here is derived from an EMBL/GenBank/DDBJ whole genome shotgun (WGS) entry which is preliminary data.</text>
</comment>
<dbReference type="Proteomes" id="UP000886653">
    <property type="component" value="Unassembled WGS sequence"/>
</dbReference>
<gene>
    <name evidence="1" type="ORF">CROQUDRAFT_103296</name>
</gene>
<dbReference type="InterPro" id="IPR032675">
    <property type="entry name" value="LRR_dom_sf"/>
</dbReference>
<dbReference type="EMBL" id="MU167210">
    <property type="protein sequence ID" value="KAG0151940.1"/>
    <property type="molecule type" value="Genomic_DNA"/>
</dbReference>
<accession>A0A9P6NYW6</accession>
<keyword evidence="2" id="KW-1185">Reference proteome</keyword>
<evidence type="ECO:0000313" key="2">
    <source>
        <dbReference type="Proteomes" id="UP000886653"/>
    </source>
</evidence>
<evidence type="ECO:0000313" key="1">
    <source>
        <dbReference type="EMBL" id="KAG0151940.1"/>
    </source>
</evidence>
<name>A0A9P6NYW6_9BASI</name>
<protein>
    <submittedName>
        <fullName evidence="1">Uncharacterized protein</fullName>
    </submittedName>
</protein>
<dbReference type="AlphaFoldDB" id="A0A9P6NYW6"/>
<reference evidence="1" key="1">
    <citation type="submission" date="2013-11" db="EMBL/GenBank/DDBJ databases">
        <title>Genome sequence of the fusiform rust pathogen reveals effectors for host alternation and coevolution with pine.</title>
        <authorList>
            <consortium name="DOE Joint Genome Institute"/>
            <person name="Smith K."/>
            <person name="Pendleton A."/>
            <person name="Kubisiak T."/>
            <person name="Anderson C."/>
            <person name="Salamov A."/>
            <person name="Aerts A."/>
            <person name="Riley R."/>
            <person name="Clum A."/>
            <person name="Lindquist E."/>
            <person name="Ence D."/>
            <person name="Campbell M."/>
            <person name="Kronenberg Z."/>
            <person name="Feau N."/>
            <person name="Dhillon B."/>
            <person name="Hamelin R."/>
            <person name="Burleigh J."/>
            <person name="Smith J."/>
            <person name="Yandell M."/>
            <person name="Nelson C."/>
            <person name="Grigoriev I."/>
            <person name="Davis J."/>
        </authorList>
    </citation>
    <scope>NUCLEOTIDE SEQUENCE</scope>
    <source>
        <strain evidence="1">G11</strain>
    </source>
</reference>
<organism evidence="1 2">
    <name type="scientific">Cronartium quercuum f. sp. fusiforme G11</name>
    <dbReference type="NCBI Taxonomy" id="708437"/>
    <lineage>
        <taxon>Eukaryota</taxon>
        <taxon>Fungi</taxon>
        <taxon>Dikarya</taxon>
        <taxon>Basidiomycota</taxon>
        <taxon>Pucciniomycotina</taxon>
        <taxon>Pucciniomycetes</taxon>
        <taxon>Pucciniales</taxon>
        <taxon>Coleosporiaceae</taxon>
        <taxon>Cronartium</taxon>
    </lineage>
</organism>
<sequence length="601" mass="66968">MFSTMTELQLAAWIAITSERSDSLNQPSEHATFIRNCINALDASGFKWTKNSIESAFLQLGPPGCASHNSLNDAASLVKDDCNGVEALKNIACEIPRRSLNLLNLPIEILDQVITFVHDFAATSIQKKPRLTQIDKEDGSGTYDCYMHDQEPILCPFKALASVNRKLYNLCARRLWKRLKFPTDLSVPLSLWTEEILPRHGAHVRRLTLLITEVALRVPWHLAYQTNFYDNTYSNPSSNLDIPISPQAIICLLQKCPNITELKLEFPEVDEEFNADGVESPLGSAGAPGWPNGPATEIEHDAEDALAAEIGQDADIGFEFEPPAQNGPAPVWHPAVNDEHNQRIYVFMLHLSPFIARLTKLRHLELQDFSGCCSSHHAIIPLIAHLPLLESLSCVGFLGPGNAQDHVSLGHHIAQLKHLSQLTLKYNSSLNSSWCRLSWPLLLSDVSIGIEHPTSITPVECLQLVQHFSPNLTKFELTYRDERLLPSSTIASQWALEQPLNLPKLTDLRLQTSSMAIIANFMNCQALESLTYSCFSNPLNLPLLLDTLSHDCWPELKFINLEGPSAPGSIPDHRSTLETRCRAAHIKLTVVSRIPRDPLID</sequence>
<dbReference type="Gene3D" id="3.80.10.10">
    <property type="entry name" value="Ribonuclease Inhibitor"/>
    <property type="match status" value="1"/>
</dbReference>
<dbReference type="SUPFAM" id="SSF52058">
    <property type="entry name" value="L domain-like"/>
    <property type="match status" value="1"/>
</dbReference>
<proteinExistence type="predicted"/>